<feature type="signal peptide" evidence="1">
    <location>
        <begin position="1"/>
        <end position="22"/>
    </location>
</feature>
<keyword evidence="1" id="KW-0732">Signal</keyword>
<keyword evidence="2" id="KW-1185">Reference proteome</keyword>
<dbReference type="Proteomes" id="UP000036681">
    <property type="component" value="Unplaced"/>
</dbReference>
<dbReference type="AlphaFoldDB" id="A0A0M3INL9"/>
<feature type="chain" id="PRO_5005657380" evidence="1">
    <location>
        <begin position="23"/>
        <end position="114"/>
    </location>
</feature>
<reference evidence="3" key="1">
    <citation type="submission" date="2017-02" db="UniProtKB">
        <authorList>
            <consortium name="WormBaseParasite"/>
        </authorList>
    </citation>
    <scope>IDENTIFICATION</scope>
</reference>
<evidence type="ECO:0000313" key="2">
    <source>
        <dbReference type="Proteomes" id="UP000036681"/>
    </source>
</evidence>
<sequence>MRQGKTMLVALIGALFIAYAYAAAAVMPVTVGGDAVIKFGAEVNEILQVVGGPDDRQPIVKDGKLTDLGRQKFGERATFADGTLTIRKLQESDLTDFFYQIANKPMVITLQSKQ</sequence>
<evidence type="ECO:0000256" key="1">
    <source>
        <dbReference type="SAM" id="SignalP"/>
    </source>
</evidence>
<organism evidence="2 3">
    <name type="scientific">Ascaris lumbricoides</name>
    <name type="common">Giant roundworm</name>
    <dbReference type="NCBI Taxonomy" id="6252"/>
    <lineage>
        <taxon>Eukaryota</taxon>
        <taxon>Metazoa</taxon>
        <taxon>Ecdysozoa</taxon>
        <taxon>Nematoda</taxon>
        <taxon>Chromadorea</taxon>
        <taxon>Rhabditida</taxon>
        <taxon>Spirurina</taxon>
        <taxon>Ascaridomorpha</taxon>
        <taxon>Ascaridoidea</taxon>
        <taxon>Ascarididae</taxon>
        <taxon>Ascaris</taxon>
    </lineage>
</organism>
<accession>A0A0M3INL9</accession>
<name>A0A0M3INL9_ASCLU</name>
<proteinExistence type="predicted"/>
<dbReference type="WBParaSite" id="ALUE_0002034701-mRNA-1">
    <property type="protein sequence ID" value="ALUE_0002034701-mRNA-1"/>
    <property type="gene ID" value="ALUE_0002034701"/>
</dbReference>
<protein>
    <submittedName>
        <fullName evidence="3">Cadherin_2 domain-containing protein</fullName>
    </submittedName>
</protein>
<evidence type="ECO:0000313" key="3">
    <source>
        <dbReference type="WBParaSite" id="ALUE_0002034701-mRNA-1"/>
    </source>
</evidence>